<feature type="region of interest" description="Disordered" evidence="1">
    <location>
        <begin position="1"/>
        <end position="39"/>
    </location>
</feature>
<comment type="caution">
    <text evidence="2">The sequence shown here is derived from an EMBL/GenBank/DDBJ whole genome shotgun (WGS) entry which is preliminary data.</text>
</comment>
<sequence>MSNATQSGGVSHANTGTTATNFGGSVESRAQRGDAARLEAQGKASEVLNVYRLEPTAAPSDPRWDNSPSMGVVTVAARTAGDARIVATGLELDFQEIDSAPADDVTARNASAFRDEKLYTVIELENGRVDLTRGVLDGETVVDLIKPTQL</sequence>
<dbReference type="RefSeq" id="WP_306833325.1">
    <property type="nucleotide sequence ID" value="NZ_JAUSRF010000005.1"/>
</dbReference>
<keyword evidence="3" id="KW-1185">Reference proteome</keyword>
<organism evidence="2 3">
    <name type="scientific">Neorhizobium huautlense</name>
    <dbReference type="NCBI Taxonomy" id="67774"/>
    <lineage>
        <taxon>Bacteria</taxon>
        <taxon>Pseudomonadati</taxon>
        <taxon>Pseudomonadota</taxon>
        <taxon>Alphaproteobacteria</taxon>
        <taxon>Hyphomicrobiales</taxon>
        <taxon>Rhizobiaceae</taxon>
        <taxon>Rhizobium/Agrobacterium group</taxon>
        <taxon>Neorhizobium</taxon>
    </lineage>
</organism>
<reference evidence="2 3" key="1">
    <citation type="submission" date="2023-07" db="EMBL/GenBank/DDBJ databases">
        <title>Sorghum-associated microbial communities from plants grown in Nebraska, USA.</title>
        <authorList>
            <person name="Schachtman D."/>
        </authorList>
    </citation>
    <scope>NUCLEOTIDE SEQUENCE [LARGE SCALE GENOMIC DNA]</scope>
    <source>
        <strain evidence="2 3">DS1307</strain>
    </source>
</reference>
<dbReference type="EMBL" id="JAUSRF010000005">
    <property type="protein sequence ID" value="MDP9837010.1"/>
    <property type="molecule type" value="Genomic_DNA"/>
</dbReference>
<name>A0ABT9PRC9_9HYPH</name>
<accession>A0ABT9PRC9</accession>
<gene>
    <name evidence="2" type="ORF">J2T09_001762</name>
</gene>
<evidence type="ECO:0000256" key="1">
    <source>
        <dbReference type="SAM" id="MobiDB-lite"/>
    </source>
</evidence>
<evidence type="ECO:0000313" key="3">
    <source>
        <dbReference type="Proteomes" id="UP001241472"/>
    </source>
</evidence>
<feature type="compositionally biased region" description="Low complexity" evidence="1">
    <location>
        <begin position="13"/>
        <end position="24"/>
    </location>
</feature>
<protein>
    <submittedName>
        <fullName evidence="2">Uncharacterized protein</fullName>
    </submittedName>
</protein>
<evidence type="ECO:0000313" key="2">
    <source>
        <dbReference type="EMBL" id="MDP9837010.1"/>
    </source>
</evidence>
<dbReference type="Proteomes" id="UP001241472">
    <property type="component" value="Unassembled WGS sequence"/>
</dbReference>
<proteinExistence type="predicted"/>